<dbReference type="Proteomes" id="UP000789524">
    <property type="component" value="Unassembled WGS sequence"/>
</dbReference>
<feature type="region of interest" description="Disordered" evidence="1">
    <location>
        <begin position="844"/>
        <end position="874"/>
    </location>
</feature>
<reference evidence="2" key="1">
    <citation type="submission" date="2021-09" db="EMBL/GenBank/DDBJ databases">
        <authorList>
            <person name="Martin H S."/>
        </authorList>
    </citation>
    <scope>NUCLEOTIDE SEQUENCE</scope>
</reference>
<evidence type="ECO:0000313" key="3">
    <source>
        <dbReference type="Proteomes" id="UP000789524"/>
    </source>
</evidence>
<organism evidence="2 3">
    <name type="scientific">Danaus chrysippus</name>
    <name type="common">African queen</name>
    <dbReference type="NCBI Taxonomy" id="151541"/>
    <lineage>
        <taxon>Eukaryota</taxon>
        <taxon>Metazoa</taxon>
        <taxon>Ecdysozoa</taxon>
        <taxon>Arthropoda</taxon>
        <taxon>Hexapoda</taxon>
        <taxon>Insecta</taxon>
        <taxon>Pterygota</taxon>
        <taxon>Neoptera</taxon>
        <taxon>Endopterygota</taxon>
        <taxon>Lepidoptera</taxon>
        <taxon>Glossata</taxon>
        <taxon>Ditrysia</taxon>
        <taxon>Papilionoidea</taxon>
        <taxon>Nymphalidae</taxon>
        <taxon>Danainae</taxon>
        <taxon>Danaini</taxon>
        <taxon>Danaina</taxon>
        <taxon>Danaus</taxon>
        <taxon>Anosia</taxon>
    </lineage>
</organism>
<dbReference type="EMBL" id="CAKASE010000080">
    <property type="protein sequence ID" value="CAG9581188.1"/>
    <property type="molecule type" value="Genomic_DNA"/>
</dbReference>
<keyword evidence="3" id="KW-1185">Reference proteome</keyword>
<accession>A0A8J2W5W0</accession>
<evidence type="ECO:0000313" key="2">
    <source>
        <dbReference type="EMBL" id="CAG9581188.1"/>
    </source>
</evidence>
<comment type="caution">
    <text evidence="2">The sequence shown here is derived from an EMBL/GenBank/DDBJ whole genome shotgun (WGS) entry which is preliminary data.</text>
</comment>
<proteinExistence type="predicted"/>
<sequence>MDTDGSRANSTLGSVVSDGSTKYAHSSPILQSNRIQSFNDIGSNSMGKMDAPTSRPCAIIGPDRVLPSNAGDVYLKKTVAPWPCPENVYRHTTDYQSKLPEYQPNRNISPRQTFQENMQRIMVPPTYSSIKIPEESSSKNTKLNMPHEAKYCDVPYNNSVNNELKSVRNPDIPITNMNPAFGRSVPPYGWPPGVNVRPLRPYGAPDFYQYSEYPSCAGTRPTLRQHQALNGESTQMFPDHLYQDSNIRFKPYPLAKERHPQVRYDYINNYPSSFHPSNPFPPHRYDLQKSIHGHPYPVYPQIPVKYLDRRIHEPIPDSYQRSSNTPNFMAYRNQPVAPPYGPLSGNCIQNKPYPLDGSSKPNNKIHFEPNSKVYVDLEPKHNKGYPIPDNIYLNEMNHHQSLRGDILLPPNSTLSMHTVPQHAIYRKDNAYPKNFEYNIQYRNLDQPMNNSLPRFPLQYSPNTLAISPSDSNTSNDTALTLGAPQEDCGYVSQSSTTSVRSLDSYNIQATNDTLRRHNYNNYGIQRNNGKEMISKRKSSTSDKKNINVRQFLQMWNEGDDDISETNKETVTSNDSTKNDEEQLYVLGLVNVPSDEIGKYEHIQKISKLPENIKGYNSLELLNQYEELLEPSNTDKFTSKPIMTRQCNLPLRNIINKEHITVPRPISPLDVEAKISQSVIHKEVGCNFEIKPCSPEMLNVEVATPVQNILGERSIEKIVNPVITHSPLLHVDESDIKTSNIIKNTSCNMTNHPFTTEPANGNIKANHYSTQDLETNSGVCLASLPQLDNDLELNFPEINQQFINANKKVSNAITSPKISSFVDTDTKSNQLNEKSAHQQINLLSPRNASNTEKEVSKLSKYRKNKKVEPSTPSPNDFAKTIISPITTQRIDSVIIKNPENIKLQEIQSNTSYGLNTLLEDHNDTFDNNNLSLEKAIDFSLNKIDVDVPIENTVLNNMNCTDNPIAEEHCDANTTCNNVSAEVILNKNEFTLGLDNNPEDKNDQATTTHENITENHKDMSTLLQSSHEENKHTTIMSVNNDKHEDKFSRKILQNIGYEDRDEPVTTSETVSENFPIKQDIFPLNLQQETEDQTHIKHNENIFSYQENIVECVKAEQDEFSNACEFPNSTHNNSFEEILSEKSKDSPMEQHFSNLIDDNASKTEYPILSVIHSLQTRDEVSIIPDIQSTNNEFNKSVINQSEIQTSNITMQKVSDAAGVISNISLPILDTSEKDNEFFDSITNSEIEKNEKITTVSDTHENINTGDEDKLTQTKEKLDVCVQQNEDNEASIISADTNLTQATDELDNDIPDHPEFNIKENNTDIEHISNSPSSTESIEPRDQNFYVEIQHFHKNEENFNPIEDDTQVNRTEPNGSCEVKRLDTNLLEHFESEKLLDPQQFNDVFNNNEKVTDGEDLPSISLEIQTDNKISTNIDPIINETPTLNRGDLLNYVEEKTIEDKSENDMSSSKSNIAQNERELNKNESDIDLNCEERSINNNTILNETKNINIDTEMSIDDRSKFGCTQICTNNNVETKSSGAFYPKSVKKYKNLFSPWLQKLIMHTEGTCVTNKEIRSEERFIGDGDEFQAIPKSVENKEDINVNEDLEHHLKEDISVNENYIQENIIDTNDTTLVLILSSENPKDDLKSVDDIKKCVDTAPNETLGPKFEKSSENEMEVPTKLNNRTQFFGNKPKKILKRSLSESAIDNRTDADSNLLTPSKKRKVNNILESNITAEDLCNIVQNNRRNSISTFYNEESVYILIDNDLIITEENEESDKICFADSDVCIPHEENEPVFEQTDNTIENDDYINGFQDDDEKNTEESWYEDVACIETVFSDDVAEDITIDENKSPKIATEEDSEHDDSHIFEEMRECEHINKIRNIYGDSNENIQLLETLYRTPHMDINKSLVDIESHNLEACFLQEETSPTHGHDEDTNKLENFHLRQRNCLVDDKENLSNDSIVETNNMKTYGDVKENKVKVLFSDDKSLDERFFNSCESSNDNFISNIQKDNSHYSYSSSPEVSSTTSEEKGILLKITNYNGSRSSQINEMPDDMNKISYKLTENQEYRSYKSNFSSSRTLITKAAQKYIPPLKETVGDLKVKLPLPQHHLNKLKQLKISKIEPKITENIIRYKNRNLKVDIPKKVKPKFEDVLKSIDEIQFKKRKDKVKKGKSEIPKVVIKKGEDGAHYTSSKPMNNEVYNPDLTGRKWQPWVFLEKNNFIDRMAIKKKQKAIYCHRKKTYILADKFRKYKSVYNAKFVITQPKSSTTNGNLKYTIRLQHK</sequence>
<gene>
    <name evidence="2" type="ORF">DCHRY22_LOCUS13844</name>
</gene>
<dbReference type="OrthoDB" id="6784780at2759"/>
<protein>
    <submittedName>
        <fullName evidence="2">(African queen) hypothetical protein</fullName>
    </submittedName>
</protein>
<evidence type="ECO:0000256" key="1">
    <source>
        <dbReference type="SAM" id="MobiDB-lite"/>
    </source>
</evidence>
<feature type="region of interest" description="Disordered" evidence="1">
    <location>
        <begin position="1"/>
        <end position="28"/>
    </location>
</feature>
<name>A0A8J2W5W0_9NEOP</name>